<name>A0ABN3NU44_9ACTN</name>
<feature type="compositionally biased region" description="Basic and acidic residues" evidence="1">
    <location>
        <begin position="20"/>
        <end position="33"/>
    </location>
</feature>
<keyword evidence="3" id="KW-1185">Reference proteome</keyword>
<feature type="compositionally biased region" description="Pro residues" evidence="1">
    <location>
        <begin position="1"/>
        <end position="12"/>
    </location>
</feature>
<gene>
    <name evidence="2" type="ORF">GCM10010423_34020</name>
</gene>
<dbReference type="RefSeq" id="WP_344537571.1">
    <property type="nucleotide sequence ID" value="NZ_BAAATM010000010.1"/>
</dbReference>
<evidence type="ECO:0000313" key="3">
    <source>
        <dbReference type="Proteomes" id="UP001501095"/>
    </source>
</evidence>
<evidence type="ECO:0000313" key="2">
    <source>
        <dbReference type="EMBL" id="GAA2534757.1"/>
    </source>
</evidence>
<accession>A0ABN3NU44</accession>
<protein>
    <submittedName>
        <fullName evidence="2">Uncharacterized protein</fullName>
    </submittedName>
</protein>
<feature type="region of interest" description="Disordered" evidence="1">
    <location>
        <begin position="1"/>
        <end position="33"/>
    </location>
</feature>
<comment type="caution">
    <text evidence="2">The sequence shown here is derived from an EMBL/GenBank/DDBJ whole genome shotgun (WGS) entry which is preliminary data.</text>
</comment>
<organism evidence="2 3">
    <name type="scientific">Streptomyces levis</name>
    <dbReference type="NCBI Taxonomy" id="285566"/>
    <lineage>
        <taxon>Bacteria</taxon>
        <taxon>Bacillati</taxon>
        <taxon>Actinomycetota</taxon>
        <taxon>Actinomycetes</taxon>
        <taxon>Kitasatosporales</taxon>
        <taxon>Streptomycetaceae</taxon>
        <taxon>Streptomyces</taxon>
    </lineage>
</organism>
<evidence type="ECO:0000256" key="1">
    <source>
        <dbReference type="SAM" id="MobiDB-lite"/>
    </source>
</evidence>
<dbReference type="EMBL" id="BAAATM010000010">
    <property type="protein sequence ID" value="GAA2534757.1"/>
    <property type="molecule type" value="Genomic_DNA"/>
</dbReference>
<proteinExistence type="predicted"/>
<sequence>MTSASSPPPQVPAPSGTRLRLADQPRERRTARKIDGAWWPRSYDLAAELPGLLAGLPRAWGRISSVLVHGDIWLDCPERVDVAGQAVHVGRRDSPTASDTVCLLAPGRGRWDLLVVPPGTAGAEAGRLMEQAVTQGA</sequence>
<dbReference type="InterPro" id="IPR046036">
    <property type="entry name" value="DUF5994"/>
</dbReference>
<dbReference type="Proteomes" id="UP001501095">
    <property type="component" value="Unassembled WGS sequence"/>
</dbReference>
<reference evidence="2 3" key="1">
    <citation type="journal article" date="2019" name="Int. J. Syst. Evol. Microbiol.">
        <title>The Global Catalogue of Microorganisms (GCM) 10K type strain sequencing project: providing services to taxonomists for standard genome sequencing and annotation.</title>
        <authorList>
            <consortium name="The Broad Institute Genomics Platform"/>
            <consortium name="The Broad Institute Genome Sequencing Center for Infectious Disease"/>
            <person name="Wu L."/>
            <person name="Ma J."/>
        </authorList>
    </citation>
    <scope>NUCLEOTIDE SEQUENCE [LARGE SCALE GENOMIC DNA]</scope>
    <source>
        <strain evidence="2 3">JCM 6924</strain>
    </source>
</reference>
<dbReference type="Pfam" id="PF19457">
    <property type="entry name" value="DUF5994"/>
    <property type="match status" value="1"/>
</dbReference>